<proteinExistence type="predicted"/>
<sequence length="163" mass="18735">MNSLGFRDLALGDDVVQGYAIELMTCYAKVEMLIFWGTNELLRVLVRVDRREFSCFSDIVHDEKLGKTFSIIERVGEAVNKLELPEVLRSIHNTFLVSNLRKGVTIECSTIPLKNVQVEEKLKYIEEPEMILGRKIRNLRKRGNRPRKGALEISHKSSLYIGK</sequence>
<evidence type="ECO:0000313" key="3">
    <source>
        <dbReference type="Proteomes" id="UP001172457"/>
    </source>
</evidence>
<dbReference type="PANTHER" id="PTHR46148:SF57">
    <property type="entry name" value="OS12G0499874 PROTEIN"/>
    <property type="match status" value="1"/>
</dbReference>
<name>A0AA38SFM8_9ASTR</name>
<reference evidence="2" key="1">
    <citation type="submission" date="2023-03" db="EMBL/GenBank/DDBJ databases">
        <title>Chromosome-scale reference genome and RAD-based genetic map of yellow starthistle (Centaurea solstitialis) reveal putative structural variation and QTLs associated with invader traits.</title>
        <authorList>
            <person name="Reatini B."/>
            <person name="Cang F.A."/>
            <person name="Jiang Q."/>
            <person name="Mckibben M.T.W."/>
            <person name="Barker M.S."/>
            <person name="Rieseberg L.H."/>
            <person name="Dlugosch K.M."/>
        </authorList>
    </citation>
    <scope>NUCLEOTIDE SEQUENCE</scope>
    <source>
        <strain evidence="2">CAN-66</strain>
        <tissue evidence="2">Leaf</tissue>
    </source>
</reference>
<dbReference type="Proteomes" id="UP001172457">
    <property type="component" value="Unassembled WGS sequence"/>
</dbReference>
<keyword evidence="3" id="KW-1185">Reference proteome</keyword>
<dbReference type="EMBL" id="JARYMX010000548">
    <property type="protein sequence ID" value="KAJ9535186.1"/>
    <property type="molecule type" value="Genomic_DNA"/>
</dbReference>
<dbReference type="Pfam" id="PF24626">
    <property type="entry name" value="SH3_Tf2-1"/>
    <property type="match status" value="1"/>
</dbReference>
<accession>A0AA38SFM8</accession>
<protein>
    <recommendedName>
        <fullName evidence="1">Tf2-1-like SH3-like domain-containing protein</fullName>
    </recommendedName>
</protein>
<dbReference type="AlphaFoldDB" id="A0AA38SFM8"/>
<dbReference type="InterPro" id="IPR056924">
    <property type="entry name" value="SH3_Tf2-1"/>
</dbReference>
<feature type="domain" description="Tf2-1-like SH3-like" evidence="1">
    <location>
        <begin position="68"/>
        <end position="102"/>
    </location>
</feature>
<comment type="caution">
    <text evidence="2">The sequence shown here is derived from an EMBL/GenBank/DDBJ whole genome shotgun (WGS) entry which is preliminary data.</text>
</comment>
<evidence type="ECO:0000259" key="1">
    <source>
        <dbReference type="Pfam" id="PF24626"/>
    </source>
</evidence>
<dbReference type="PANTHER" id="PTHR46148">
    <property type="entry name" value="CHROMO DOMAIN-CONTAINING PROTEIN"/>
    <property type="match status" value="1"/>
</dbReference>
<gene>
    <name evidence="2" type="ORF">OSB04_un001733</name>
</gene>
<organism evidence="2 3">
    <name type="scientific">Centaurea solstitialis</name>
    <name type="common">yellow star-thistle</name>
    <dbReference type="NCBI Taxonomy" id="347529"/>
    <lineage>
        <taxon>Eukaryota</taxon>
        <taxon>Viridiplantae</taxon>
        <taxon>Streptophyta</taxon>
        <taxon>Embryophyta</taxon>
        <taxon>Tracheophyta</taxon>
        <taxon>Spermatophyta</taxon>
        <taxon>Magnoliopsida</taxon>
        <taxon>eudicotyledons</taxon>
        <taxon>Gunneridae</taxon>
        <taxon>Pentapetalae</taxon>
        <taxon>asterids</taxon>
        <taxon>campanulids</taxon>
        <taxon>Asterales</taxon>
        <taxon>Asteraceae</taxon>
        <taxon>Carduoideae</taxon>
        <taxon>Cardueae</taxon>
        <taxon>Centaureinae</taxon>
        <taxon>Centaurea</taxon>
    </lineage>
</organism>
<evidence type="ECO:0000313" key="2">
    <source>
        <dbReference type="EMBL" id="KAJ9535186.1"/>
    </source>
</evidence>